<evidence type="ECO:0000256" key="3">
    <source>
        <dbReference type="ARBA" id="ARBA00023163"/>
    </source>
</evidence>
<dbReference type="SUPFAM" id="SSF46785">
    <property type="entry name" value="Winged helix' DNA-binding domain"/>
    <property type="match status" value="1"/>
</dbReference>
<dbReference type="PANTHER" id="PTHR33204:SF37">
    <property type="entry name" value="HTH-TYPE TRANSCRIPTIONAL REGULATOR YODB"/>
    <property type="match status" value="1"/>
</dbReference>
<dbReference type="InterPro" id="IPR002577">
    <property type="entry name" value="HTH_HxlR"/>
</dbReference>
<evidence type="ECO:0000256" key="1">
    <source>
        <dbReference type="ARBA" id="ARBA00023015"/>
    </source>
</evidence>
<dbReference type="Pfam" id="PF01638">
    <property type="entry name" value="HxlR"/>
    <property type="match status" value="1"/>
</dbReference>
<dbReference type="InterPro" id="IPR036388">
    <property type="entry name" value="WH-like_DNA-bd_sf"/>
</dbReference>
<accession>A0ABV8YGV6</accession>
<keyword evidence="2" id="KW-0238">DNA-binding</keyword>
<dbReference type="Proteomes" id="UP001596012">
    <property type="component" value="Unassembled WGS sequence"/>
</dbReference>
<dbReference type="PROSITE" id="PS51118">
    <property type="entry name" value="HTH_HXLR"/>
    <property type="match status" value="1"/>
</dbReference>
<keyword evidence="1" id="KW-0805">Transcription regulation</keyword>
<evidence type="ECO:0000256" key="4">
    <source>
        <dbReference type="SAM" id="MobiDB-lite"/>
    </source>
</evidence>
<comment type="caution">
    <text evidence="6">The sequence shown here is derived from an EMBL/GenBank/DDBJ whole genome shotgun (WGS) entry which is preliminary data.</text>
</comment>
<keyword evidence="7" id="KW-1185">Reference proteome</keyword>
<sequence>MPDRISRWRRHGPESDQVRSARETDKRLRQRPQNPLTPDDERFARGIHDVRQLMNGEWTWDVLIALHDGPLHYTSLLNVIREQDNDTGWPGRQHRRLQDSPLNRTLRRLEQGELVMHNREPDFPYHATYELAPAAKELLTVAAPLAMWAETHTDLLERARQRRAEESSNR</sequence>
<dbReference type="PANTHER" id="PTHR33204">
    <property type="entry name" value="TRANSCRIPTIONAL REGULATOR, MARR FAMILY"/>
    <property type="match status" value="1"/>
</dbReference>
<evidence type="ECO:0000256" key="2">
    <source>
        <dbReference type="ARBA" id="ARBA00023125"/>
    </source>
</evidence>
<proteinExistence type="predicted"/>
<evidence type="ECO:0000259" key="5">
    <source>
        <dbReference type="PROSITE" id="PS51118"/>
    </source>
</evidence>
<gene>
    <name evidence="6" type="ORF">ACFPH6_05250</name>
</gene>
<dbReference type="InterPro" id="IPR036390">
    <property type="entry name" value="WH_DNA-bd_sf"/>
</dbReference>
<dbReference type="EMBL" id="JBHSFG010000011">
    <property type="protein sequence ID" value="MFC4463974.1"/>
    <property type="molecule type" value="Genomic_DNA"/>
</dbReference>
<reference evidence="7" key="1">
    <citation type="journal article" date="2019" name="Int. J. Syst. Evol. Microbiol.">
        <title>The Global Catalogue of Microorganisms (GCM) 10K type strain sequencing project: providing services to taxonomists for standard genome sequencing and annotation.</title>
        <authorList>
            <consortium name="The Broad Institute Genomics Platform"/>
            <consortium name="The Broad Institute Genome Sequencing Center for Infectious Disease"/>
            <person name="Wu L."/>
            <person name="Ma J."/>
        </authorList>
    </citation>
    <scope>NUCLEOTIDE SEQUENCE [LARGE SCALE GENOMIC DNA]</scope>
    <source>
        <strain evidence="7">DT43</strain>
    </source>
</reference>
<organism evidence="6 7">
    <name type="scientific">Streptomyces xiangluensis</name>
    <dbReference type="NCBI Taxonomy" id="2665720"/>
    <lineage>
        <taxon>Bacteria</taxon>
        <taxon>Bacillati</taxon>
        <taxon>Actinomycetota</taxon>
        <taxon>Actinomycetes</taxon>
        <taxon>Kitasatosporales</taxon>
        <taxon>Streptomycetaceae</taxon>
        <taxon>Streptomyces</taxon>
    </lineage>
</organism>
<keyword evidence="3" id="KW-0804">Transcription</keyword>
<evidence type="ECO:0000313" key="6">
    <source>
        <dbReference type="EMBL" id="MFC4463974.1"/>
    </source>
</evidence>
<protein>
    <submittedName>
        <fullName evidence="6">Winged helix-turn-helix transcriptional regulator</fullName>
    </submittedName>
</protein>
<dbReference type="Gene3D" id="1.10.10.10">
    <property type="entry name" value="Winged helix-like DNA-binding domain superfamily/Winged helix DNA-binding domain"/>
    <property type="match status" value="1"/>
</dbReference>
<feature type="compositionally biased region" description="Basic and acidic residues" evidence="4">
    <location>
        <begin position="1"/>
        <end position="27"/>
    </location>
</feature>
<name>A0ABV8YGV6_9ACTN</name>
<dbReference type="RefSeq" id="WP_386337893.1">
    <property type="nucleotide sequence ID" value="NZ_JBHSFG010000011.1"/>
</dbReference>
<evidence type="ECO:0000313" key="7">
    <source>
        <dbReference type="Proteomes" id="UP001596012"/>
    </source>
</evidence>
<feature type="region of interest" description="Disordered" evidence="4">
    <location>
        <begin position="1"/>
        <end position="41"/>
    </location>
</feature>
<feature type="domain" description="HTH hxlR-type" evidence="5">
    <location>
        <begin position="37"/>
        <end position="157"/>
    </location>
</feature>